<sequence>MNNKNVTIYVSDGCNKCNDLLAQLDEWNVFYQIKNISKQREHLYELQKLGIYGTPATFIEGEYRAILGFQKNKIRQALSIKQSGFTIED</sequence>
<accession>A0ABS4S9W3</accession>
<name>A0ABS4S9W3_9BACI</name>
<keyword evidence="3" id="KW-1185">Reference proteome</keyword>
<feature type="domain" description="Glutaredoxin" evidence="1">
    <location>
        <begin position="6"/>
        <end position="63"/>
    </location>
</feature>
<organism evidence="2 3">
    <name type="scientific">Virgibacillus alimentarius</name>
    <dbReference type="NCBI Taxonomy" id="698769"/>
    <lineage>
        <taxon>Bacteria</taxon>
        <taxon>Bacillati</taxon>
        <taxon>Bacillota</taxon>
        <taxon>Bacilli</taxon>
        <taxon>Bacillales</taxon>
        <taxon>Bacillaceae</taxon>
        <taxon>Virgibacillus</taxon>
    </lineage>
</organism>
<dbReference type="Gene3D" id="3.40.30.10">
    <property type="entry name" value="Glutaredoxin"/>
    <property type="match status" value="1"/>
</dbReference>
<gene>
    <name evidence="2" type="ORF">J2Z81_002269</name>
</gene>
<dbReference type="EMBL" id="JAGIKX010000023">
    <property type="protein sequence ID" value="MBP2258298.1"/>
    <property type="molecule type" value="Genomic_DNA"/>
</dbReference>
<dbReference type="Proteomes" id="UP001519294">
    <property type="component" value="Unassembled WGS sequence"/>
</dbReference>
<evidence type="ECO:0000313" key="3">
    <source>
        <dbReference type="Proteomes" id="UP001519294"/>
    </source>
</evidence>
<comment type="caution">
    <text evidence="2">The sequence shown here is derived from an EMBL/GenBank/DDBJ whole genome shotgun (WGS) entry which is preliminary data.</text>
</comment>
<evidence type="ECO:0000259" key="1">
    <source>
        <dbReference type="Pfam" id="PF00462"/>
    </source>
</evidence>
<reference evidence="2 3" key="1">
    <citation type="submission" date="2021-03" db="EMBL/GenBank/DDBJ databases">
        <title>Genomic Encyclopedia of Type Strains, Phase IV (KMG-IV): sequencing the most valuable type-strain genomes for metagenomic binning, comparative biology and taxonomic classification.</title>
        <authorList>
            <person name="Goeker M."/>
        </authorList>
    </citation>
    <scope>NUCLEOTIDE SEQUENCE [LARGE SCALE GENOMIC DNA]</scope>
    <source>
        <strain evidence="2 3">DSM 25790</strain>
    </source>
</reference>
<dbReference type="Pfam" id="PF00462">
    <property type="entry name" value="Glutaredoxin"/>
    <property type="match status" value="1"/>
</dbReference>
<dbReference type="SUPFAM" id="SSF52833">
    <property type="entry name" value="Thioredoxin-like"/>
    <property type="match status" value="1"/>
</dbReference>
<dbReference type="RefSeq" id="WP_226371374.1">
    <property type="nucleotide sequence ID" value="NZ_JAGIKX010000023.1"/>
</dbReference>
<dbReference type="InterPro" id="IPR002109">
    <property type="entry name" value="Glutaredoxin"/>
</dbReference>
<dbReference type="InterPro" id="IPR036249">
    <property type="entry name" value="Thioredoxin-like_sf"/>
</dbReference>
<dbReference type="CDD" id="cd02976">
    <property type="entry name" value="NrdH"/>
    <property type="match status" value="1"/>
</dbReference>
<evidence type="ECO:0000313" key="2">
    <source>
        <dbReference type="EMBL" id="MBP2258298.1"/>
    </source>
</evidence>
<dbReference type="PROSITE" id="PS51354">
    <property type="entry name" value="GLUTAREDOXIN_2"/>
    <property type="match status" value="1"/>
</dbReference>
<proteinExistence type="predicted"/>
<protein>
    <submittedName>
        <fullName evidence="2">Glutaredoxin</fullName>
    </submittedName>
</protein>